<dbReference type="EMBL" id="LR798243">
    <property type="protein sequence ID" value="CAB5214623.1"/>
    <property type="molecule type" value="Genomic_DNA"/>
</dbReference>
<sequence length="93" mass="9733">MVEFLLVTGLVTCCLLGPLYALKGGRMATKKPAVKKAVKKTEPVVAGQVKTDFGTFQVGNAGDITQVQPYPASVDSIANLTAPEVADKIRTGV</sequence>
<gene>
    <name evidence="1" type="ORF">UFOVP190_190</name>
</gene>
<organism evidence="1">
    <name type="scientific">uncultured Caudovirales phage</name>
    <dbReference type="NCBI Taxonomy" id="2100421"/>
    <lineage>
        <taxon>Viruses</taxon>
        <taxon>Duplodnaviria</taxon>
        <taxon>Heunggongvirae</taxon>
        <taxon>Uroviricota</taxon>
        <taxon>Caudoviricetes</taxon>
        <taxon>Peduoviridae</taxon>
        <taxon>Maltschvirus</taxon>
        <taxon>Maltschvirus maltsch</taxon>
    </lineage>
</organism>
<name>A0A6J7WH46_9CAUD</name>
<reference evidence="1" key="1">
    <citation type="submission" date="2020-05" db="EMBL/GenBank/DDBJ databases">
        <authorList>
            <person name="Chiriac C."/>
            <person name="Salcher M."/>
            <person name="Ghai R."/>
            <person name="Kavagutti S V."/>
        </authorList>
    </citation>
    <scope>NUCLEOTIDE SEQUENCE</scope>
</reference>
<proteinExistence type="predicted"/>
<accession>A0A6J7WH46</accession>
<evidence type="ECO:0000313" key="1">
    <source>
        <dbReference type="EMBL" id="CAB5214623.1"/>
    </source>
</evidence>
<protein>
    <submittedName>
        <fullName evidence="1">Uncharacterized protein</fullName>
    </submittedName>
</protein>